<evidence type="ECO:0000313" key="3">
    <source>
        <dbReference type="Proteomes" id="UP000001946"/>
    </source>
</evidence>
<keyword evidence="1" id="KW-1133">Transmembrane helix</keyword>
<feature type="transmembrane region" description="Helical" evidence="1">
    <location>
        <begin position="98"/>
        <end position="120"/>
    </location>
</feature>
<dbReference type="PANTHER" id="PTHR34821:SF2">
    <property type="entry name" value="INNER MEMBRANE PROTEIN YDCZ"/>
    <property type="match status" value="1"/>
</dbReference>
<dbReference type="InterPro" id="IPR006750">
    <property type="entry name" value="YdcZ"/>
</dbReference>
<dbReference type="AlphaFoldDB" id="Q24WK5"/>
<organism evidence="2 3">
    <name type="scientific">Desulfitobacterium hafniense (strain Y51)</name>
    <dbReference type="NCBI Taxonomy" id="138119"/>
    <lineage>
        <taxon>Bacteria</taxon>
        <taxon>Bacillati</taxon>
        <taxon>Bacillota</taxon>
        <taxon>Clostridia</taxon>
        <taxon>Eubacteriales</taxon>
        <taxon>Desulfitobacteriaceae</taxon>
        <taxon>Desulfitobacterium</taxon>
    </lineage>
</organism>
<dbReference type="STRING" id="138119.DSY1798"/>
<reference evidence="2 3" key="1">
    <citation type="journal article" date="2006" name="J. Bacteriol.">
        <title>Complete genome sequence of the dehalorespiring bacterium Desulfitobacterium hafniense Y51 and comparison with Dehalococcoides ethenogenes 195.</title>
        <authorList>
            <person name="Nonaka H."/>
            <person name="Keresztes G."/>
            <person name="Shinoda Y."/>
            <person name="Ikenaga Y."/>
            <person name="Abe M."/>
            <person name="Naito K."/>
            <person name="Inatomi K."/>
            <person name="Furukawa K."/>
            <person name="Inui M."/>
            <person name="Yukawa H."/>
        </authorList>
    </citation>
    <scope>NUCLEOTIDE SEQUENCE [LARGE SCALE GENOMIC DNA]</scope>
    <source>
        <strain evidence="2 3">Y51</strain>
    </source>
</reference>
<keyword evidence="1" id="KW-0812">Transmembrane</keyword>
<dbReference type="HOGENOM" id="CLU_068878_3_2_9"/>
<feature type="transmembrane region" description="Helical" evidence="1">
    <location>
        <begin position="127"/>
        <end position="144"/>
    </location>
</feature>
<dbReference type="GO" id="GO:0005886">
    <property type="term" value="C:plasma membrane"/>
    <property type="evidence" value="ECO:0007669"/>
    <property type="project" value="TreeGrafter"/>
</dbReference>
<gene>
    <name evidence="2" type="ordered locus">DSY1798</name>
</gene>
<dbReference type="Pfam" id="PF04657">
    <property type="entry name" value="DMT_YdcZ"/>
    <property type="match status" value="1"/>
</dbReference>
<name>Q24WK5_DESHY</name>
<feature type="transmembrane region" description="Helical" evidence="1">
    <location>
        <begin position="71"/>
        <end position="92"/>
    </location>
</feature>
<evidence type="ECO:0008006" key="4">
    <source>
        <dbReference type="Google" id="ProtNLM"/>
    </source>
</evidence>
<dbReference type="eggNOG" id="COG3238">
    <property type="taxonomic scope" value="Bacteria"/>
</dbReference>
<dbReference type="EMBL" id="AP008230">
    <property type="protein sequence ID" value="BAE83587.1"/>
    <property type="molecule type" value="Genomic_DNA"/>
</dbReference>
<dbReference type="PANTHER" id="PTHR34821">
    <property type="entry name" value="INNER MEMBRANE PROTEIN YDCZ"/>
    <property type="match status" value="1"/>
</dbReference>
<dbReference type="Proteomes" id="UP000001946">
    <property type="component" value="Chromosome"/>
</dbReference>
<keyword evidence="1" id="KW-0472">Membrane</keyword>
<protein>
    <recommendedName>
        <fullName evidence="4">DMT family transporter</fullName>
    </recommendedName>
</protein>
<evidence type="ECO:0000313" key="2">
    <source>
        <dbReference type="EMBL" id="BAE83587.1"/>
    </source>
</evidence>
<accession>Q24WK5</accession>
<sequence>MFMKGLFVLVALCGGMVMGIQTPINGALGKRIGGIEGALISFAVGLLCLSLAVLFLGKGNLSQVTHVPKPWLIGGALGAIGVTCSILSVQRIGVAGTLTAAVVGQILVGLTIDHFGLLGVRRTPLDFSRVLGVILMLSGLYFVLRQNL</sequence>
<keyword evidence="3" id="KW-1185">Reference proteome</keyword>
<proteinExistence type="predicted"/>
<evidence type="ECO:0000256" key="1">
    <source>
        <dbReference type="SAM" id="Phobius"/>
    </source>
</evidence>
<dbReference type="KEGG" id="dsy:DSY1798"/>
<feature type="transmembrane region" description="Helical" evidence="1">
    <location>
        <begin position="39"/>
        <end position="59"/>
    </location>
</feature>